<evidence type="ECO:0000256" key="1">
    <source>
        <dbReference type="SAM" id="Phobius"/>
    </source>
</evidence>
<dbReference type="STRING" id="1469948.GCA_000732725_03215"/>
<dbReference type="AlphaFoldDB" id="A0A4R1QJ55"/>
<feature type="transmembrane region" description="Helical" evidence="1">
    <location>
        <begin position="92"/>
        <end position="116"/>
    </location>
</feature>
<proteinExistence type="predicted"/>
<protein>
    <recommendedName>
        <fullName evidence="4">DUF2975 family protein</fullName>
    </recommendedName>
</protein>
<comment type="caution">
    <text evidence="2">The sequence shown here is derived from an EMBL/GenBank/DDBJ whole genome shotgun (WGS) entry which is preliminary data.</text>
</comment>
<evidence type="ECO:0000313" key="3">
    <source>
        <dbReference type="Proteomes" id="UP000295718"/>
    </source>
</evidence>
<dbReference type="EMBL" id="SLUO01000028">
    <property type="protein sequence ID" value="TCL53679.1"/>
    <property type="molecule type" value="Genomic_DNA"/>
</dbReference>
<feature type="transmembrane region" description="Helical" evidence="1">
    <location>
        <begin position="21"/>
        <end position="47"/>
    </location>
</feature>
<feature type="transmembrane region" description="Helical" evidence="1">
    <location>
        <begin position="137"/>
        <end position="156"/>
    </location>
</feature>
<keyword evidence="1" id="KW-0472">Membrane</keyword>
<gene>
    <name evidence="2" type="ORF">EDD76_1283</name>
</gene>
<feature type="transmembrane region" description="Helical" evidence="1">
    <location>
        <begin position="176"/>
        <end position="192"/>
    </location>
</feature>
<organism evidence="2 3">
    <name type="scientific">Kineothrix alysoides</name>
    <dbReference type="NCBI Taxonomy" id="1469948"/>
    <lineage>
        <taxon>Bacteria</taxon>
        <taxon>Bacillati</taxon>
        <taxon>Bacillota</taxon>
        <taxon>Clostridia</taxon>
        <taxon>Lachnospirales</taxon>
        <taxon>Lachnospiraceae</taxon>
        <taxon>Kineothrix</taxon>
    </lineage>
</organism>
<keyword evidence="3" id="KW-1185">Reference proteome</keyword>
<name>A0A4R1QJ55_9FIRM</name>
<evidence type="ECO:0000313" key="2">
    <source>
        <dbReference type="EMBL" id="TCL53679.1"/>
    </source>
</evidence>
<keyword evidence="1" id="KW-0812">Transmembrane</keyword>
<accession>A0A4R1QJ55</accession>
<evidence type="ECO:0008006" key="4">
    <source>
        <dbReference type="Google" id="ProtNLM"/>
    </source>
</evidence>
<sequence>MIIISRLHRMMAEKIYNKKTMFWIHGLFYLFFCITIYKFIISLFSMIQNLIFPGSVSLINTGYSYRFGMLLGYGQISFENLPPIHTIQDEHIFIVTVIAVGILAVDLPFIAIMIYGRKILRTISNSYTPFHPDMPVYFRKIGIIFILVGFFGKLIIQLLPSLVNFHKVYFNNPTQFEWIFVGLLIILLSDIFKKGVKLQQSEDETL</sequence>
<dbReference type="Proteomes" id="UP000295718">
    <property type="component" value="Unassembled WGS sequence"/>
</dbReference>
<keyword evidence="1" id="KW-1133">Transmembrane helix</keyword>
<reference evidence="2 3" key="1">
    <citation type="submission" date="2019-03" db="EMBL/GenBank/DDBJ databases">
        <title>Genomic Encyclopedia of Type Strains, Phase IV (KMG-IV): sequencing the most valuable type-strain genomes for metagenomic binning, comparative biology and taxonomic classification.</title>
        <authorList>
            <person name="Goeker M."/>
        </authorList>
    </citation>
    <scope>NUCLEOTIDE SEQUENCE [LARGE SCALE GENOMIC DNA]</scope>
    <source>
        <strain evidence="2 3">DSM 100556</strain>
    </source>
</reference>